<organism evidence="1 2">
    <name type="scientific">Aspergillus tanneri</name>
    <dbReference type="NCBI Taxonomy" id="1220188"/>
    <lineage>
        <taxon>Eukaryota</taxon>
        <taxon>Fungi</taxon>
        <taxon>Dikarya</taxon>
        <taxon>Ascomycota</taxon>
        <taxon>Pezizomycotina</taxon>
        <taxon>Eurotiomycetes</taxon>
        <taxon>Eurotiomycetidae</taxon>
        <taxon>Eurotiales</taxon>
        <taxon>Aspergillaceae</taxon>
        <taxon>Aspergillus</taxon>
        <taxon>Aspergillus subgen. Circumdati</taxon>
    </lineage>
</organism>
<keyword evidence="2" id="KW-1185">Reference proteome</keyword>
<evidence type="ECO:0000313" key="2">
    <source>
        <dbReference type="Proteomes" id="UP000308092"/>
    </source>
</evidence>
<proteinExistence type="predicted"/>
<dbReference type="AlphaFoldDB" id="A0A4S3IZT5"/>
<accession>A0A4S3IZT5</accession>
<dbReference type="VEuPathDB" id="FungiDB:EYZ11_013426"/>
<sequence>MESFVKNVGSLVPPSPVPIQGFSMTDQGIYHDQIAAQTFPLTVFLTARRSISSASSSHLSTHGSQRWWALFDSESRLFLAAKDRVTPPDPYFLRIAKSVLESAYEAYIQKIERLGTGQYWCYETADGQTADQLMLSKEKEERRPFVKAQLLRQACMTVEHWSFSGRDSPGPARARGPDWSPTFSGKLEDLRLRYLTKDKVGAPLTEPDYRLLQSCIRLWRKTWPTEEGFSATVAAVKIDNNKLDLAKVTAIVPGVVDPNNSAFVSPQTALDIIKRFQQYSELSPQQAACAASEIMVNIQSSKEALPAVDKDNTTPSPSDAAAALAELFDPLAARLTTAFIERKFTRLQPSRNDENKERDSAHEETLNARRVFFLQHIIGPLQTRLARQVSNPKAHTGYLLDILRVLAASNEIALGKDSHGLGIQHQGDLRRSALIFDKGAGGWTSNQLRLQNGQVYSLRAPTAADTLLCRPNCDAVRRTRICPSHFLTPLRITDPYGFSFARIELDSHLLTFKSSTDALGNVPSYVHSYHIMKLVLETDPNGNRSAYKYDCLKRLIASSVTEKANEQISDSLQDIHQSWQSTKEQILPWNP</sequence>
<protein>
    <submittedName>
        <fullName evidence="1">Uncharacterized protein</fullName>
    </submittedName>
</protein>
<comment type="caution">
    <text evidence="1">The sequence shown here is derived from an EMBL/GenBank/DDBJ whole genome shotgun (WGS) entry which is preliminary data.</text>
</comment>
<dbReference type="EMBL" id="SOSA01001459">
    <property type="protein sequence ID" value="THC87127.1"/>
    <property type="molecule type" value="Genomic_DNA"/>
</dbReference>
<dbReference type="Proteomes" id="UP000308092">
    <property type="component" value="Unassembled WGS sequence"/>
</dbReference>
<evidence type="ECO:0000313" key="1">
    <source>
        <dbReference type="EMBL" id="THC87127.1"/>
    </source>
</evidence>
<name>A0A4S3IZT5_9EURO</name>
<reference evidence="1 2" key="1">
    <citation type="submission" date="2019-03" db="EMBL/GenBank/DDBJ databases">
        <title>The genome sequence of a newly discovered highly antifungal drug resistant Aspergillus species, Aspergillus tanneri NIH 1004.</title>
        <authorList>
            <person name="Mounaud S."/>
            <person name="Singh I."/>
            <person name="Joardar V."/>
            <person name="Pakala S."/>
            <person name="Pakala S."/>
            <person name="Venepally P."/>
            <person name="Hoover J."/>
            <person name="Nierman W."/>
            <person name="Chung J."/>
            <person name="Losada L."/>
        </authorList>
    </citation>
    <scope>NUCLEOTIDE SEQUENCE [LARGE SCALE GENOMIC DNA]</scope>
    <source>
        <strain evidence="1 2">NIH1004</strain>
    </source>
</reference>
<gene>
    <name evidence="1" type="ORF">EYZ11_013426</name>
</gene>